<dbReference type="PANTHER" id="PTHR45912:SF3">
    <property type="entry name" value="CILIA- AND FLAGELLA-ASSOCIATED PROTEIN 47"/>
    <property type="match status" value="1"/>
</dbReference>
<dbReference type="Proteomes" id="UP001516400">
    <property type="component" value="Unassembled WGS sequence"/>
</dbReference>
<comment type="caution">
    <text evidence="1">The sequence shown here is derived from an EMBL/GenBank/DDBJ whole genome shotgun (WGS) entry which is preliminary data.</text>
</comment>
<dbReference type="AlphaFoldDB" id="A0ABD2NTW7"/>
<dbReference type="PANTHER" id="PTHR45912">
    <property type="entry name" value="CILIA- AND FLAGELLA-ASSOCIATED PROTEIN 47"/>
    <property type="match status" value="1"/>
</dbReference>
<dbReference type="EMBL" id="JABFTP020000144">
    <property type="protein sequence ID" value="KAL3282029.1"/>
    <property type="molecule type" value="Genomic_DNA"/>
</dbReference>
<organism evidence="1 2">
    <name type="scientific">Cryptolaemus montrouzieri</name>
    <dbReference type="NCBI Taxonomy" id="559131"/>
    <lineage>
        <taxon>Eukaryota</taxon>
        <taxon>Metazoa</taxon>
        <taxon>Ecdysozoa</taxon>
        <taxon>Arthropoda</taxon>
        <taxon>Hexapoda</taxon>
        <taxon>Insecta</taxon>
        <taxon>Pterygota</taxon>
        <taxon>Neoptera</taxon>
        <taxon>Endopterygota</taxon>
        <taxon>Coleoptera</taxon>
        <taxon>Polyphaga</taxon>
        <taxon>Cucujiformia</taxon>
        <taxon>Coccinelloidea</taxon>
        <taxon>Coccinellidae</taxon>
        <taxon>Scymninae</taxon>
        <taxon>Scymnini</taxon>
        <taxon>Cryptolaemus</taxon>
    </lineage>
</organism>
<name>A0ABD2NTW7_9CUCU</name>
<evidence type="ECO:0000313" key="2">
    <source>
        <dbReference type="Proteomes" id="UP001516400"/>
    </source>
</evidence>
<accession>A0ABD2NTW7</accession>
<protein>
    <recommendedName>
        <fullName evidence="3">MSP domain-containing protein</fullName>
    </recommendedName>
</protein>
<feature type="non-terminal residue" evidence="1">
    <location>
        <position position="769"/>
    </location>
</feature>
<gene>
    <name evidence="1" type="ORF">HHI36_005232</name>
</gene>
<sequence>MPRTVVSYDEYSYSPVTLVMKTENRNYYIRYLREKQAKMGAKKKPISYEVTRKWMFERFSCEQIQEKQKKMMITAFVPLSPIVLHNVKINPKYIRLQRVAPISTVENEFTISNDNGFPIFIYVTSVKPGIFFPQGQCKIVNPFEKKTITLTCFAGLVGRYINLIQIIVNFCHLYTISVMVEVVPKMINLDENVLNFEPENSGNIKFIELQNHLNSSISFTTDMSVSRFRIDPPSGTILQKRSILCAIKYDNLPELPDYSELVLTSEGGGSQILQISRKKEKPIVEMNPARLNLTDLPFNIKKTYLVRIKNTMNYDICYFVVDPSPMNGVEIFPYGGVIKGIAEVQLTVTILIDNSERFDTRFEFVFEDHFSIFFPVQGRIILPVVDIKPESIVNRQLIPFAYRRNIFYVKNESCCDCFVRFDLDQYEYFRVTEKETDMDTTIHNTNLLLLPGEAKTLYLHFNPMDALTESFYMPIIINDKIGPPCLSNAESLYFYLKEDEYTIETKLPCLKITSICGTTSLHFSTLKLTFTYAMFEVNTEKLTKFFTAKNVGNDSVEFCIRIDKLVPQFRLNYHSGTSVQESNNSIVCKLLPGESTIFVVKFIPNSPGEYVNCLPIYVRNYLEGCIFNYLRLIGIYEKPTIITERNTYYLGCIPVGFKSCVMLDLYLKYHDDACQICFEPPPPDVTITFRERANRKYKNNIKTKILVMSHKPTSIFSDITFQCSCGSTCTIKLIAFCDNCFLSHYVFFGNHKKFFRNNLVLPSKNFEHL</sequence>
<proteinExistence type="predicted"/>
<evidence type="ECO:0000313" key="1">
    <source>
        <dbReference type="EMBL" id="KAL3282029.1"/>
    </source>
</evidence>
<reference evidence="1 2" key="1">
    <citation type="journal article" date="2021" name="BMC Biol.">
        <title>Horizontally acquired antibacterial genes associated with adaptive radiation of ladybird beetles.</title>
        <authorList>
            <person name="Li H.S."/>
            <person name="Tang X.F."/>
            <person name="Huang Y.H."/>
            <person name="Xu Z.Y."/>
            <person name="Chen M.L."/>
            <person name="Du X.Y."/>
            <person name="Qiu B.Y."/>
            <person name="Chen P.T."/>
            <person name="Zhang W."/>
            <person name="Slipinski A."/>
            <person name="Escalona H.E."/>
            <person name="Waterhouse R.M."/>
            <person name="Zwick A."/>
            <person name="Pang H."/>
        </authorList>
    </citation>
    <scope>NUCLEOTIDE SEQUENCE [LARGE SCALE GENOMIC DNA]</scope>
    <source>
        <strain evidence="1">SYSU2018</strain>
    </source>
</reference>
<keyword evidence="2" id="KW-1185">Reference proteome</keyword>
<evidence type="ECO:0008006" key="3">
    <source>
        <dbReference type="Google" id="ProtNLM"/>
    </source>
</evidence>